<dbReference type="Proteomes" id="UP001443914">
    <property type="component" value="Unassembled WGS sequence"/>
</dbReference>
<dbReference type="PANTHER" id="PTHR30509:SF9">
    <property type="entry name" value="MULTIDRUG RESISTANCE PROTEIN MDTO"/>
    <property type="match status" value="1"/>
</dbReference>
<sequence length="808" mass="89304">MMSKSEQFQRTKVIWISSLHSALRTAIACIIVGCTTLYGPEYITKQVAFPAFSYVVVILIITNATLGDTIRGCWQAFYATVQTVCPALLCLSMVGPTRLTATSTSLVLAIAAFIIALPEWTHIVAKRIALGQLVIIYVIGYINAEHIDPFMHPVHVAASTALGAVACFLALLLPFPRLASSQVKCNSKLFAESAISRLNICVKAFCAEDGTSSQALISQVKWLAINSKKFLQCIKAKQESMNCERFLLQFLRPYCKNPGDRIQELETPLRGMEIALSNSPSASLMDERLKDGIDSLERQISQNLEQLKNHMPCETSTVPESNAGNTLSFLQTLQTSPSNETDLPSYFFLFCMKLLRTQSRTMTVPPSTPKTDKNIPESQDDQPNGLSLKWVWANSPFAANRKRLIPALKCSLSLGLAVLFGLNYSKPNGFWAGLPVGISLAVAREATFKVTNVKFQGTVIGNVYGVLGCFVFERFVQVRFVALLPWFIFTSFLQMSKMYGQAGAVSAAIGAVLILGRKNFGPPSDFAVARIMETFIGLTCAITVELLLQPTRAASLAKVQLCTTLSTLHDSLSSIDLLAMSKAELMEKVKALKCKLNELEKCVGEAEAEPSFWFIPFHSTAYKKMLDSLVKMADLLLFMAHALGFIDEHIRRLEMMGSKEVLEKINGDVKLVGKMTGSFVKSFQEITSIKSLLVLENDLAKDGKTCDVELGKVSNNPLNLDQKDIGKIIASFIEHLKEACEKIQFSEDEDDIKSRMILSLSAIGFCMNCLMKETSEVEKGVKELVQWENPKSQINLREISCKIHALYE</sequence>
<dbReference type="InterPro" id="IPR049453">
    <property type="entry name" value="Memb_transporter_dom"/>
</dbReference>
<comment type="caution">
    <text evidence="10">The sequence shown here is derived from an EMBL/GenBank/DDBJ whole genome shotgun (WGS) entry which is preliminary data.</text>
</comment>
<keyword evidence="2" id="KW-1003">Cell membrane</keyword>
<evidence type="ECO:0000313" key="11">
    <source>
        <dbReference type="Proteomes" id="UP001443914"/>
    </source>
</evidence>
<protein>
    <recommendedName>
        <fullName evidence="9">Integral membrane bound transporter domain-containing protein</fullName>
    </recommendedName>
</protein>
<keyword evidence="3 8" id="KW-0812">Transmembrane</keyword>
<dbReference type="EMBL" id="JBDFQZ010000005">
    <property type="protein sequence ID" value="KAK9727267.1"/>
    <property type="molecule type" value="Genomic_DNA"/>
</dbReference>
<keyword evidence="6" id="KW-0175">Coiled coil</keyword>
<evidence type="ECO:0000256" key="8">
    <source>
        <dbReference type="SAM" id="Phobius"/>
    </source>
</evidence>
<feature type="transmembrane region" description="Helical" evidence="8">
    <location>
        <begin position="46"/>
        <end position="64"/>
    </location>
</feature>
<keyword evidence="4 8" id="KW-1133">Transmembrane helix</keyword>
<reference evidence="10" key="1">
    <citation type="submission" date="2024-03" db="EMBL/GenBank/DDBJ databases">
        <title>WGS assembly of Saponaria officinalis var. Norfolk2.</title>
        <authorList>
            <person name="Jenkins J."/>
            <person name="Shu S."/>
            <person name="Grimwood J."/>
            <person name="Barry K."/>
            <person name="Goodstein D."/>
            <person name="Schmutz J."/>
            <person name="Leebens-Mack J."/>
            <person name="Osbourn A."/>
        </authorList>
    </citation>
    <scope>NUCLEOTIDE SEQUENCE [LARGE SCALE GENOMIC DNA]</scope>
    <source>
        <strain evidence="10">JIC</strain>
    </source>
</reference>
<comment type="subcellular location">
    <subcellularLocation>
        <location evidence="1">Cell membrane</location>
        <topology evidence="1">Multi-pass membrane protein</topology>
    </subcellularLocation>
</comment>
<feature type="transmembrane region" description="Helical" evidence="8">
    <location>
        <begin position="124"/>
        <end position="142"/>
    </location>
</feature>
<feature type="region of interest" description="Disordered" evidence="7">
    <location>
        <begin position="361"/>
        <end position="382"/>
    </location>
</feature>
<evidence type="ECO:0000256" key="5">
    <source>
        <dbReference type="ARBA" id="ARBA00023136"/>
    </source>
</evidence>
<proteinExistence type="predicted"/>
<evidence type="ECO:0000313" key="10">
    <source>
        <dbReference type="EMBL" id="KAK9727267.1"/>
    </source>
</evidence>
<evidence type="ECO:0000256" key="7">
    <source>
        <dbReference type="SAM" id="MobiDB-lite"/>
    </source>
</evidence>
<feature type="transmembrane region" description="Helical" evidence="8">
    <location>
        <begin position="154"/>
        <end position="175"/>
    </location>
</feature>
<feature type="transmembrane region" description="Helical" evidence="8">
    <location>
        <begin position="100"/>
        <end position="117"/>
    </location>
</feature>
<feature type="coiled-coil region" evidence="6">
    <location>
        <begin position="582"/>
        <end position="609"/>
    </location>
</feature>
<feature type="transmembrane region" description="Helical" evidence="8">
    <location>
        <begin position="21"/>
        <end position="40"/>
    </location>
</feature>
<evidence type="ECO:0000256" key="2">
    <source>
        <dbReference type="ARBA" id="ARBA00022475"/>
    </source>
</evidence>
<dbReference type="AlphaFoldDB" id="A0AAW1L0D1"/>
<feature type="transmembrane region" description="Helical" evidence="8">
    <location>
        <begin position="498"/>
        <end position="515"/>
    </location>
</feature>
<feature type="transmembrane region" description="Helical" evidence="8">
    <location>
        <begin position="459"/>
        <end position="478"/>
    </location>
</feature>
<feature type="domain" description="Integral membrane bound transporter" evidence="9">
    <location>
        <begin position="416"/>
        <end position="544"/>
    </location>
</feature>
<dbReference type="Pfam" id="PF13515">
    <property type="entry name" value="FUSC_2"/>
    <property type="match status" value="1"/>
</dbReference>
<accession>A0AAW1L0D1</accession>
<evidence type="ECO:0000256" key="4">
    <source>
        <dbReference type="ARBA" id="ARBA00022989"/>
    </source>
</evidence>
<evidence type="ECO:0000259" key="9">
    <source>
        <dbReference type="Pfam" id="PF13515"/>
    </source>
</evidence>
<feature type="transmembrane region" description="Helical" evidence="8">
    <location>
        <begin position="527"/>
        <end position="548"/>
    </location>
</feature>
<dbReference type="PANTHER" id="PTHR30509">
    <property type="entry name" value="P-HYDROXYBENZOIC ACID EFFLUX PUMP SUBUNIT-RELATED"/>
    <property type="match status" value="1"/>
</dbReference>
<name>A0AAW1L0D1_SAPOF</name>
<keyword evidence="5 8" id="KW-0472">Membrane</keyword>
<evidence type="ECO:0000256" key="3">
    <source>
        <dbReference type="ARBA" id="ARBA00022692"/>
    </source>
</evidence>
<keyword evidence="11" id="KW-1185">Reference proteome</keyword>
<evidence type="ECO:0000256" key="1">
    <source>
        <dbReference type="ARBA" id="ARBA00004651"/>
    </source>
</evidence>
<organism evidence="10 11">
    <name type="scientific">Saponaria officinalis</name>
    <name type="common">Common soapwort</name>
    <name type="synonym">Lychnis saponaria</name>
    <dbReference type="NCBI Taxonomy" id="3572"/>
    <lineage>
        <taxon>Eukaryota</taxon>
        <taxon>Viridiplantae</taxon>
        <taxon>Streptophyta</taxon>
        <taxon>Embryophyta</taxon>
        <taxon>Tracheophyta</taxon>
        <taxon>Spermatophyta</taxon>
        <taxon>Magnoliopsida</taxon>
        <taxon>eudicotyledons</taxon>
        <taxon>Gunneridae</taxon>
        <taxon>Pentapetalae</taxon>
        <taxon>Caryophyllales</taxon>
        <taxon>Caryophyllaceae</taxon>
        <taxon>Caryophylleae</taxon>
        <taxon>Saponaria</taxon>
    </lineage>
</organism>
<feature type="transmembrane region" description="Helical" evidence="8">
    <location>
        <begin position="76"/>
        <end position="94"/>
    </location>
</feature>
<dbReference type="GO" id="GO:0005886">
    <property type="term" value="C:plasma membrane"/>
    <property type="evidence" value="ECO:0007669"/>
    <property type="project" value="UniProtKB-SubCell"/>
</dbReference>
<evidence type="ECO:0000256" key="6">
    <source>
        <dbReference type="SAM" id="Coils"/>
    </source>
</evidence>
<gene>
    <name evidence="10" type="ORF">RND81_05G269800</name>
</gene>